<evidence type="ECO:0000256" key="1">
    <source>
        <dbReference type="SAM" id="MobiDB-lite"/>
    </source>
</evidence>
<dbReference type="Proteomes" id="UP000000305">
    <property type="component" value="Unassembled WGS sequence"/>
</dbReference>
<name>E9HNP3_DAPPU</name>
<dbReference type="HOGENOM" id="CLU_589587_0_0_1"/>
<feature type="region of interest" description="Disordered" evidence="1">
    <location>
        <begin position="303"/>
        <end position="349"/>
    </location>
</feature>
<reference evidence="2 3" key="1">
    <citation type="journal article" date="2011" name="Science">
        <title>The ecoresponsive genome of Daphnia pulex.</title>
        <authorList>
            <person name="Colbourne J.K."/>
            <person name="Pfrender M.E."/>
            <person name="Gilbert D."/>
            <person name="Thomas W.K."/>
            <person name="Tucker A."/>
            <person name="Oakley T.H."/>
            <person name="Tokishita S."/>
            <person name="Aerts A."/>
            <person name="Arnold G.J."/>
            <person name="Basu M.K."/>
            <person name="Bauer D.J."/>
            <person name="Caceres C.E."/>
            <person name="Carmel L."/>
            <person name="Casola C."/>
            <person name="Choi J.H."/>
            <person name="Detter J.C."/>
            <person name="Dong Q."/>
            <person name="Dusheyko S."/>
            <person name="Eads B.D."/>
            <person name="Frohlich T."/>
            <person name="Geiler-Samerotte K.A."/>
            <person name="Gerlach D."/>
            <person name="Hatcher P."/>
            <person name="Jogdeo S."/>
            <person name="Krijgsveld J."/>
            <person name="Kriventseva E.V."/>
            <person name="Kultz D."/>
            <person name="Laforsch C."/>
            <person name="Lindquist E."/>
            <person name="Lopez J."/>
            <person name="Manak J.R."/>
            <person name="Muller J."/>
            <person name="Pangilinan J."/>
            <person name="Patwardhan R.P."/>
            <person name="Pitluck S."/>
            <person name="Pritham E.J."/>
            <person name="Rechtsteiner A."/>
            <person name="Rho M."/>
            <person name="Rogozin I.B."/>
            <person name="Sakarya O."/>
            <person name="Salamov A."/>
            <person name="Schaack S."/>
            <person name="Shapiro H."/>
            <person name="Shiga Y."/>
            <person name="Skalitzky C."/>
            <person name="Smith Z."/>
            <person name="Souvorov A."/>
            <person name="Sung W."/>
            <person name="Tang Z."/>
            <person name="Tsuchiya D."/>
            <person name="Tu H."/>
            <person name="Vos H."/>
            <person name="Wang M."/>
            <person name="Wolf Y.I."/>
            <person name="Yamagata H."/>
            <person name="Yamada T."/>
            <person name="Ye Y."/>
            <person name="Shaw J.R."/>
            <person name="Andrews J."/>
            <person name="Crease T.J."/>
            <person name="Tang H."/>
            <person name="Lucas S.M."/>
            <person name="Robertson H.M."/>
            <person name="Bork P."/>
            <person name="Koonin E.V."/>
            <person name="Zdobnov E.M."/>
            <person name="Grigoriev I.V."/>
            <person name="Lynch M."/>
            <person name="Boore J.L."/>
        </authorList>
    </citation>
    <scope>NUCLEOTIDE SEQUENCE [LARGE SCALE GENOMIC DNA]</scope>
</reference>
<sequence>MPASQNIRQNPAKANVDVENEEPQTENVELNKEKEVVGVHVSHIQKVKVWSQRTKRTQHPSSTVTITLTQSEDGTYFPPPHLIDQLDAWELGVSPSLTINTLALPSSGQLLLEIATESKSDGTCRTGASNVAASELPVPVNGTKRTVPVRVQQQLQLSSIQHRRHLVPLVLKPVELTTMTASNPSSFLPVTLMKHPNYQPLKLDNEERKMEANQLARDAGVELFIFGYFPNVTVGSCATWAFGEQTKNIVTKPTAKSFLKHWENVFSLKEAKANVDVENEEPQTENVELNKEKEVVGVHVSHTGSVGESVEQTSKESEAGGVESSNKESFEPESEHFPSHLIPGTQHPSSTVTITLTQSEDGTYFPPPHLIDQLDAWELGVSPSFTINTLAPPSSGQLLLEMTTESTSDGTCRTGASNVAASELPVPVNGTKRTVPVRVQQQLQLSSIQHRRHLVPLVLKRQAG</sequence>
<protein>
    <submittedName>
        <fullName evidence="2">Uncharacterized protein</fullName>
    </submittedName>
</protein>
<organism evidence="2 3">
    <name type="scientific">Daphnia pulex</name>
    <name type="common">Water flea</name>
    <dbReference type="NCBI Taxonomy" id="6669"/>
    <lineage>
        <taxon>Eukaryota</taxon>
        <taxon>Metazoa</taxon>
        <taxon>Ecdysozoa</taxon>
        <taxon>Arthropoda</taxon>
        <taxon>Crustacea</taxon>
        <taxon>Branchiopoda</taxon>
        <taxon>Diplostraca</taxon>
        <taxon>Cladocera</taxon>
        <taxon>Anomopoda</taxon>
        <taxon>Daphniidae</taxon>
        <taxon>Daphnia</taxon>
    </lineage>
</organism>
<feature type="region of interest" description="Disordered" evidence="1">
    <location>
        <begin position="1"/>
        <end position="23"/>
    </location>
</feature>
<dbReference type="AlphaFoldDB" id="E9HNP3"/>
<keyword evidence="3" id="KW-1185">Reference proteome</keyword>
<feature type="compositionally biased region" description="Basic and acidic residues" evidence="1">
    <location>
        <begin position="325"/>
        <end position="338"/>
    </location>
</feature>
<accession>E9HNP3</accession>
<dbReference type="InParanoid" id="E9HNP3"/>
<evidence type="ECO:0000313" key="2">
    <source>
        <dbReference type="EMBL" id="EFX66652.1"/>
    </source>
</evidence>
<dbReference type="EMBL" id="GL732697">
    <property type="protein sequence ID" value="EFX66652.1"/>
    <property type="molecule type" value="Genomic_DNA"/>
</dbReference>
<gene>
    <name evidence="2" type="ORF">DAPPUDRAFT_331866</name>
</gene>
<dbReference type="KEGG" id="dpx:DAPPUDRAFT_331866"/>
<proteinExistence type="predicted"/>
<evidence type="ECO:0000313" key="3">
    <source>
        <dbReference type="Proteomes" id="UP000000305"/>
    </source>
</evidence>